<organism evidence="2">
    <name type="scientific">viral metagenome</name>
    <dbReference type="NCBI Taxonomy" id="1070528"/>
    <lineage>
        <taxon>unclassified sequences</taxon>
        <taxon>metagenomes</taxon>
        <taxon>organismal metagenomes</taxon>
    </lineage>
</organism>
<evidence type="ECO:0000313" key="2">
    <source>
        <dbReference type="EMBL" id="QHT30805.1"/>
    </source>
</evidence>
<protein>
    <submittedName>
        <fullName evidence="2">Uncharacterized protein</fullName>
    </submittedName>
</protein>
<evidence type="ECO:0000256" key="1">
    <source>
        <dbReference type="SAM" id="MobiDB-lite"/>
    </source>
</evidence>
<reference evidence="2" key="1">
    <citation type="journal article" date="2020" name="Nature">
        <title>Giant virus diversity and host interactions through global metagenomics.</title>
        <authorList>
            <person name="Schulz F."/>
            <person name="Roux S."/>
            <person name="Paez-Espino D."/>
            <person name="Jungbluth S."/>
            <person name="Walsh D.A."/>
            <person name="Denef V.J."/>
            <person name="McMahon K.D."/>
            <person name="Konstantinidis K.T."/>
            <person name="Eloe-Fadrosh E.A."/>
            <person name="Kyrpides N.C."/>
            <person name="Woyke T."/>
        </authorList>
    </citation>
    <scope>NUCLEOTIDE SEQUENCE</scope>
    <source>
        <strain evidence="2">GVMAG-M-3300009151-50</strain>
    </source>
</reference>
<feature type="compositionally biased region" description="Basic residues" evidence="1">
    <location>
        <begin position="251"/>
        <end position="271"/>
    </location>
</feature>
<dbReference type="EMBL" id="MN738912">
    <property type="protein sequence ID" value="QHT30805.1"/>
    <property type="molecule type" value="Genomic_DNA"/>
</dbReference>
<sequence>MVWIYDDPPFTKREEHAYRSLRRKLKDKKFVDKLIKLISLYLYLKRMKPTTVKEIEESAYFDKDKKKPIFDEKNARRMLDSLKQKGGESKYPFTDVAIKGILRDYTPSVIGEPVSTVFGAVTGTVDTLKENIPFADLALEALHGSTELGVTTANDLGEIMAGPVGAAAVAPFTAIAAGLASSLSAIEGDIGGSVAHLANWVPGLGIILNKAMVQTERMAKVLKNHETVATFIPYMSEYHRTLLPTAGKRLSTTKRKHNKWLKTQRKKSVTH</sequence>
<feature type="region of interest" description="Disordered" evidence="1">
    <location>
        <begin position="247"/>
        <end position="271"/>
    </location>
</feature>
<name>A0A6C0EU42_9ZZZZ</name>
<accession>A0A6C0EU42</accession>
<proteinExistence type="predicted"/>
<dbReference type="AlphaFoldDB" id="A0A6C0EU42"/>